<dbReference type="Proteomes" id="UP000623461">
    <property type="component" value="Unassembled WGS sequence"/>
</dbReference>
<dbReference type="PANTHER" id="PTHR48075">
    <property type="entry name" value="3-HYDROXYACYL-COA DEHYDROGENASE FAMILY PROTEIN"/>
    <property type="match status" value="1"/>
</dbReference>
<sequence>MDTDVTEPDRTNKETAHEGSSFGPVGVVGAGAMGAGIAQVAASAGHAVALVDAVPGAAATAVERIGSALSRLVDKGRLSADDATAVLQRITPAESIDELPHCGLVIEAVPEDLDLKRRIFAELADRQPPNTVLATNTSSIDIDDVADEVTDPERVLGLHFFNPPPVMKLVEVVHGERTADAYVEHAVALMNAWGKTPVRCRSTPGFIVNRVARPFYGEAQRIVEAGIADAATVDWILREKGGFPMGPLELTDFIGQDVNLAVGTSVWEQTGRDERYTPTAFQQELVEAGRLGRKSGRGIYAYAADGSVGASAEAGEPDLELAGRLVGGPIATDPLARTLAMLVNEAVDLVARGEASADDVDTAMRLGTRYPKGPIAWGREIGFDVVARQVAELDEAYPGGRYRPSPALTDGSLS</sequence>
<keyword evidence="8" id="KW-1185">Reference proteome</keyword>
<dbReference type="EMBL" id="BMNZ01000010">
    <property type="protein sequence ID" value="GGN08409.1"/>
    <property type="molecule type" value="Genomic_DNA"/>
</dbReference>
<accession>A0ABQ2IH93</accession>
<reference evidence="8" key="1">
    <citation type="journal article" date="2019" name="Int. J. Syst. Evol. Microbiol.">
        <title>The Global Catalogue of Microorganisms (GCM) 10K type strain sequencing project: providing services to taxonomists for standard genome sequencing and annotation.</title>
        <authorList>
            <consortium name="The Broad Institute Genomics Platform"/>
            <consortium name="The Broad Institute Genome Sequencing Center for Infectious Disease"/>
            <person name="Wu L."/>
            <person name="Ma J."/>
        </authorList>
    </citation>
    <scope>NUCLEOTIDE SEQUENCE [LARGE SCALE GENOMIC DNA]</scope>
    <source>
        <strain evidence="8">JCM 1365</strain>
    </source>
</reference>
<dbReference type="InterPro" id="IPR013328">
    <property type="entry name" value="6PGD_dom2"/>
</dbReference>
<protein>
    <recommendedName>
        <fullName evidence="9">3-hydroxybutyryl-CoA dehydrogenase</fullName>
    </recommendedName>
</protein>
<comment type="similarity">
    <text evidence="2">Belongs to the 3-hydroxyacyl-CoA dehydrogenase family.</text>
</comment>
<dbReference type="RefSeq" id="WP_030200624.1">
    <property type="nucleotide sequence ID" value="NZ_BMNZ01000010.1"/>
</dbReference>
<evidence type="ECO:0000256" key="1">
    <source>
        <dbReference type="ARBA" id="ARBA00005086"/>
    </source>
</evidence>
<evidence type="ECO:0000259" key="5">
    <source>
        <dbReference type="Pfam" id="PF00725"/>
    </source>
</evidence>
<feature type="region of interest" description="Disordered" evidence="4">
    <location>
        <begin position="1"/>
        <end position="23"/>
    </location>
</feature>
<dbReference type="InterPro" id="IPR006176">
    <property type="entry name" value="3-OHacyl-CoA_DH_NAD-bd"/>
</dbReference>
<evidence type="ECO:0008006" key="9">
    <source>
        <dbReference type="Google" id="ProtNLM"/>
    </source>
</evidence>
<gene>
    <name evidence="7" type="ORF">GCM10009721_40250</name>
</gene>
<dbReference type="SUPFAM" id="SSF51735">
    <property type="entry name" value="NAD(P)-binding Rossmann-fold domains"/>
    <property type="match status" value="1"/>
</dbReference>
<feature type="domain" description="3-hydroxyacyl-CoA dehydrogenase C-terminal" evidence="5">
    <location>
        <begin position="205"/>
        <end position="302"/>
    </location>
</feature>
<comment type="pathway">
    <text evidence="1">Lipid metabolism; butanoate metabolism.</text>
</comment>
<proteinExistence type="inferred from homology"/>
<dbReference type="Pfam" id="PF00725">
    <property type="entry name" value="3HCDH"/>
    <property type="match status" value="2"/>
</dbReference>
<name>A0ABQ2IH93_9MICO</name>
<dbReference type="Gene3D" id="3.40.50.720">
    <property type="entry name" value="NAD(P)-binding Rossmann-like Domain"/>
    <property type="match status" value="1"/>
</dbReference>
<evidence type="ECO:0000256" key="3">
    <source>
        <dbReference type="ARBA" id="ARBA00023002"/>
    </source>
</evidence>
<dbReference type="PROSITE" id="PS00067">
    <property type="entry name" value="3HCDH"/>
    <property type="match status" value="1"/>
</dbReference>
<evidence type="ECO:0000313" key="7">
    <source>
        <dbReference type="EMBL" id="GGN08409.1"/>
    </source>
</evidence>
<evidence type="ECO:0000256" key="4">
    <source>
        <dbReference type="SAM" id="MobiDB-lite"/>
    </source>
</evidence>
<feature type="domain" description="3-hydroxyacyl-CoA dehydrogenase C-terminal" evidence="5">
    <location>
        <begin position="336"/>
        <end position="408"/>
    </location>
</feature>
<feature type="compositionally biased region" description="Basic and acidic residues" evidence="4">
    <location>
        <begin position="7"/>
        <end position="17"/>
    </location>
</feature>
<dbReference type="Pfam" id="PF02737">
    <property type="entry name" value="3HCDH_N"/>
    <property type="match status" value="1"/>
</dbReference>
<organism evidence="7 8">
    <name type="scientific">Terrabacter tumescens</name>
    <dbReference type="NCBI Taxonomy" id="60443"/>
    <lineage>
        <taxon>Bacteria</taxon>
        <taxon>Bacillati</taxon>
        <taxon>Actinomycetota</taxon>
        <taxon>Actinomycetes</taxon>
        <taxon>Micrococcales</taxon>
        <taxon>Intrasporangiaceae</taxon>
        <taxon>Terrabacter</taxon>
    </lineage>
</organism>
<dbReference type="InterPro" id="IPR036291">
    <property type="entry name" value="NAD(P)-bd_dom_sf"/>
</dbReference>
<dbReference type="InterPro" id="IPR006108">
    <property type="entry name" value="3HC_DH_C"/>
</dbReference>
<dbReference type="Gene3D" id="1.10.1040.10">
    <property type="entry name" value="N-(1-d-carboxylethyl)-l-norvaline Dehydrogenase, domain 2"/>
    <property type="match status" value="2"/>
</dbReference>
<evidence type="ECO:0000256" key="2">
    <source>
        <dbReference type="ARBA" id="ARBA00009463"/>
    </source>
</evidence>
<keyword evidence="3" id="KW-0560">Oxidoreductase</keyword>
<dbReference type="PANTHER" id="PTHR48075:SF5">
    <property type="entry name" value="3-HYDROXYBUTYRYL-COA DEHYDROGENASE"/>
    <property type="match status" value="1"/>
</dbReference>
<evidence type="ECO:0000259" key="6">
    <source>
        <dbReference type="Pfam" id="PF02737"/>
    </source>
</evidence>
<feature type="domain" description="3-hydroxyacyl-CoA dehydrogenase NAD binding" evidence="6">
    <location>
        <begin position="25"/>
        <end position="201"/>
    </location>
</feature>
<evidence type="ECO:0000313" key="8">
    <source>
        <dbReference type="Proteomes" id="UP000623461"/>
    </source>
</evidence>
<dbReference type="InterPro" id="IPR006180">
    <property type="entry name" value="3-OHacyl-CoA_DH_CS"/>
</dbReference>
<comment type="caution">
    <text evidence="7">The sequence shown here is derived from an EMBL/GenBank/DDBJ whole genome shotgun (WGS) entry which is preliminary data.</text>
</comment>
<dbReference type="SUPFAM" id="SSF48179">
    <property type="entry name" value="6-phosphogluconate dehydrogenase C-terminal domain-like"/>
    <property type="match status" value="2"/>
</dbReference>
<dbReference type="InterPro" id="IPR008927">
    <property type="entry name" value="6-PGluconate_DH-like_C_sf"/>
</dbReference>